<proteinExistence type="inferred from homology"/>
<reference evidence="11 12" key="2">
    <citation type="journal article" date="2009" name="PLoS ONE">
        <title>An integrated genetic and cytogenetic map of the cucumber genome.</title>
        <authorList>
            <person name="Ren Y."/>
            <person name="Zhang Z."/>
            <person name="Liu J."/>
            <person name="Staub J.E."/>
            <person name="Han Y."/>
            <person name="Cheng Z."/>
            <person name="Li X."/>
            <person name="Lu J."/>
            <person name="Miao H."/>
            <person name="Kang H."/>
            <person name="Xie B."/>
            <person name="Gu X."/>
            <person name="Wang X."/>
            <person name="Du Y."/>
            <person name="Jin W."/>
            <person name="Huang S."/>
        </authorList>
    </citation>
    <scope>NUCLEOTIDE SEQUENCE [LARGE SCALE GENOMIC DNA]</scope>
    <source>
        <strain evidence="12">cv. 9930</strain>
    </source>
</reference>
<dbReference type="GO" id="GO:0020037">
    <property type="term" value="F:heme binding"/>
    <property type="evidence" value="ECO:0000318"/>
    <property type="project" value="GO_Central"/>
</dbReference>
<dbReference type="eggNOG" id="KOG0537">
    <property type="taxonomic scope" value="Eukaryota"/>
</dbReference>
<dbReference type="PANTHER" id="PTHR19359">
    <property type="entry name" value="CYTOCHROME B5"/>
    <property type="match status" value="1"/>
</dbReference>
<dbReference type="EMBL" id="CM002924">
    <property type="protein sequence ID" value="KGN56392.1"/>
    <property type="molecule type" value="Genomic_DNA"/>
</dbReference>
<accession>A0A0A0L720</accession>
<evidence type="ECO:0000256" key="7">
    <source>
        <dbReference type="ARBA" id="ARBA00038168"/>
    </source>
</evidence>
<evidence type="ECO:0000256" key="1">
    <source>
        <dbReference type="ARBA" id="ARBA00004370"/>
    </source>
</evidence>
<keyword evidence="5 8" id="KW-0408">Iron</keyword>
<dbReference type="AlphaFoldDB" id="A0A0A0L720"/>
<dbReference type="InterPro" id="IPR036400">
    <property type="entry name" value="Cyt_B5-like_heme/steroid_sf"/>
</dbReference>
<protein>
    <recommendedName>
        <fullName evidence="10">Cytochrome b5 heme-binding domain-containing protein</fullName>
    </recommendedName>
</protein>
<keyword evidence="4 8" id="KW-0479">Metal-binding</keyword>
<dbReference type="FunFam" id="3.10.120.10:FF:000002">
    <property type="entry name" value="Cytochrome b5 type B"/>
    <property type="match status" value="1"/>
</dbReference>
<dbReference type="Proteomes" id="UP000029981">
    <property type="component" value="Chromosome 3"/>
</dbReference>
<dbReference type="PROSITE" id="PS00191">
    <property type="entry name" value="CYTOCHROME_B5_1"/>
    <property type="match status" value="1"/>
</dbReference>
<keyword evidence="12" id="KW-1185">Reference proteome</keyword>
<feature type="region of interest" description="Disordered" evidence="9">
    <location>
        <begin position="85"/>
        <end position="110"/>
    </location>
</feature>
<reference evidence="11 12" key="1">
    <citation type="journal article" date="2009" name="Nat. Genet.">
        <title>The genome of the cucumber, Cucumis sativus L.</title>
        <authorList>
            <person name="Huang S."/>
            <person name="Li R."/>
            <person name="Zhang Z."/>
            <person name="Li L."/>
            <person name="Gu X."/>
            <person name="Fan W."/>
            <person name="Lucas W.J."/>
            <person name="Wang X."/>
            <person name="Xie B."/>
            <person name="Ni P."/>
            <person name="Ren Y."/>
            <person name="Zhu H."/>
            <person name="Li J."/>
            <person name="Lin K."/>
            <person name="Jin W."/>
            <person name="Fei Z."/>
            <person name="Li G."/>
            <person name="Staub J."/>
            <person name="Kilian A."/>
            <person name="van der Vossen E.A."/>
            <person name="Wu Y."/>
            <person name="Guo J."/>
            <person name="He J."/>
            <person name="Jia Z."/>
            <person name="Ren Y."/>
            <person name="Tian G."/>
            <person name="Lu Y."/>
            <person name="Ruan J."/>
            <person name="Qian W."/>
            <person name="Wang M."/>
            <person name="Huang Q."/>
            <person name="Li B."/>
            <person name="Xuan Z."/>
            <person name="Cao J."/>
            <person name="Asan"/>
            <person name="Wu Z."/>
            <person name="Zhang J."/>
            <person name="Cai Q."/>
            <person name="Bai Y."/>
            <person name="Zhao B."/>
            <person name="Han Y."/>
            <person name="Li Y."/>
            <person name="Li X."/>
            <person name="Wang S."/>
            <person name="Shi Q."/>
            <person name="Liu S."/>
            <person name="Cho W.K."/>
            <person name="Kim J.Y."/>
            <person name="Xu Y."/>
            <person name="Heller-Uszynska K."/>
            <person name="Miao H."/>
            <person name="Cheng Z."/>
            <person name="Zhang S."/>
            <person name="Wu J."/>
            <person name="Yang Y."/>
            <person name="Kang H."/>
            <person name="Li M."/>
            <person name="Liang H."/>
            <person name="Ren X."/>
            <person name="Shi Z."/>
            <person name="Wen M."/>
            <person name="Jian M."/>
            <person name="Yang H."/>
            <person name="Zhang G."/>
            <person name="Yang Z."/>
            <person name="Chen R."/>
            <person name="Liu S."/>
            <person name="Li J."/>
            <person name="Ma L."/>
            <person name="Liu H."/>
            <person name="Zhou Y."/>
            <person name="Zhao J."/>
            <person name="Fang X."/>
            <person name="Li G."/>
            <person name="Fang L."/>
            <person name="Li Y."/>
            <person name="Liu D."/>
            <person name="Zheng H."/>
            <person name="Zhang Y."/>
            <person name="Qin N."/>
            <person name="Li Z."/>
            <person name="Yang G."/>
            <person name="Yang S."/>
            <person name="Bolund L."/>
            <person name="Kristiansen K."/>
            <person name="Zheng H."/>
            <person name="Li S."/>
            <person name="Zhang X."/>
            <person name="Yang H."/>
            <person name="Wang J."/>
            <person name="Sun R."/>
            <person name="Zhang B."/>
            <person name="Jiang S."/>
            <person name="Wang J."/>
            <person name="Du Y."/>
            <person name="Li S."/>
        </authorList>
    </citation>
    <scope>NUCLEOTIDE SEQUENCE [LARGE SCALE GENOMIC DNA]</scope>
    <source>
        <strain evidence="12">cv. 9930</strain>
    </source>
</reference>
<dbReference type="OrthoDB" id="260519at2759"/>
<comment type="subcellular location">
    <subcellularLocation>
        <location evidence="1">Membrane</location>
    </subcellularLocation>
</comment>
<dbReference type="GO" id="GO:0046872">
    <property type="term" value="F:metal ion binding"/>
    <property type="evidence" value="ECO:0007669"/>
    <property type="project" value="UniProtKB-UniRule"/>
</dbReference>
<dbReference type="STRING" id="3659.A0A0A0L720"/>
<keyword evidence="2 8" id="KW-0349">Heme</keyword>
<evidence type="ECO:0000313" key="11">
    <source>
        <dbReference type="EMBL" id="KGN56392.1"/>
    </source>
</evidence>
<keyword evidence="3 8" id="KW-0812">Transmembrane</keyword>
<comment type="similarity">
    <text evidence="7 8">Belongs to the cytochrome b5 family.</text>
</comment>
<keyword evidence="6 8" id="KW-0472">Membrane</keyword>
<gene>
    <name evidence="11" type="ORF">Csa_3G119260</name>
</gene>
<dbReference type="InterPro" id="IPR050668">
    <property type="entry name" value="Cytochrome_b5"/>
</dbReference>
<dbReference type="Pfam" id="PF00173">
    <property type="entry name" value="Cyt-b5"/>
    <property type="match status" value="1"/>
</dbReference>
<evidence type="ECO:0000256" key="6">
    <source>
        <dbReference type="ARBA" id="ARBA00023136"/>
    </source>
</evidence>
<evidence type="ECO:0000256" key="3">
    <source>
        <dbReference type="ARBA" id="ARBA00022692"/>
    </source>
</evidence>
<evidence type="ECO:0000256" key="9">
    <source>
        <dbReference type="SAM" id="MobiDB-lite"/>
    </source>
</evidence>
<dbReference type="PANTHER" id="PTHR19359:SF135">
    <property type="entry name" value="CYTOCHROME B5 ISOFORM E"/>
    <property type="match status" value="1"/>
</dbReference>
<reference evidence="11 12" key="4">
    <citation type="journal article" date="2011" name="BMC Genomics">
        <title>RNA-Seq improves annotation of protein-coding genes in the cucumber genome.</title>
        <authorList>
            <person name="Li Z."/>
            <person name="Zhang Z."/>
            <person name="Yan P."/>
            <person name="Huang S."/>
            <person name="Fei Z."/>
            <person name="Lin K."/>
        </authorList>
    </citation>
    <scope>NUCLEOTIDE SEQUENCE [LARGE SCALE GENOMIC DNA]</scope>
    <source>
        <strain evidence="12">cv. 9930</strain>
    </source>
</reference>
<evidence type="ECO:0000256" key="8">
    <source>
        <dbReference type="RuleBase" id="RU362121"/>
    </source>
</evidence>
<dbReference type="Gene3D" id="3.10.120.10">
    <property type="entry name" value="Cytochrome b5-like heme/steroid binding domain"/>
    <property type="match status" value="1"/>
</dbReference>
<dbReference type="SMR" id="A0A0A0L720"/>
<dbReference type="GO" id="GO:0016020">
    <property type="term" value="C:membrane"/>
    <property type="evidence" value="ECO:0000318"/>
    <property type="project" value="GO_Central"/>
</dbReference>
<dbReference type="InterPro" id="IPR001199">
    <property type="entry name" value="Cyt_B5-like_heme/steroid-bd"/>
</dbReference>
<evidence type="ECO:0000256" key="5">
    <source>
        <dbReference type="ARBA" id="ARBA00023004"/>
    </source>
</evidence>
<organism evidence="11 12">
    <name type="scientific">Cucumis sativus</name>
    <name type="common">Cucumber</name>
    <dbReference type="NCBI Taxonomy" id="3659"/>
    <lineage>
        <taxon>Eukaryota</taxon>
        <taxon>Viridiplantae</taxon>
        <taxon>Streptophyta</taxon>
        <taxon>Embryophyta</taxon>
        <taxon>Tracheophyta</taxon>
        <taxon>Spermatophyta</taxon>
        <taxon>Magnoliopsida</taxon>
        <taxon>eudicotyledons</taxon>
        <taxon>Gunneridae</taxon>
        <taxon>Pentapetalae</taxon>
        <taxon>rosids</taxon>
        <taxon>fabids</taxon>
        <taxon>Cucurbitales</taxon>
        <taxon>Cucurbitaceae</taxon>
        <taxon>Benincaseae</taxon>
        <taxon>Cucumis</taxon>
    </lineage>
</organism>
<dbReference type="PROSITE" id="PS50255">
    <property type="entry name" value="CYTOCHROME_B5_2"/>
    <property type="match status" value="1"/>
</dbReference>
<evidence type="ECO:0000256" key="2">
    <source>
        <dbReference type="ARBA" id="ARBA00022617"/>
    </source>
</evidence>
<feature type="transmembrane region" description="Helical" evidence="8">
    <location>
        <begin position="119"/>
        <end position="140"/>
    </location>
</feature>
<evidence type="ECO:0000313" key="12">
    <source>
        <dbReference type="Proteomes" id="UP000029981"/>
    </source>
</evidence>
<feature type="domain" description="Cytochrome b5 heme-binding" evidence="10">
    <location>
        <begin position="5"/>
        <end position="81"/>
    </location>
</feature>
<reference evidence="11 12" key="3">
    <citation type="journal article" date="2010" name="BMC Genomics">
        <title>Transcriptome sequencing and comparative analysis of cucumber flowers with different sex types.</title>
        <authorList>
            <person name="Guo S."/>
            <person name="Zheng Y."/>
            <person name="Joung J.G."/>
            <person name="Liu S."/>
            <person name="Zhang Z."/>
            <person name="Crasta O.R."/>
            <person name="Sobral B.W."/>
            <person name="Xu Y."/>
            <person name="Huang S."/>
            <person name="Fei Z."/>
        </authorList>
    </citation>
    <scope>NUCLEOTIDE SEQUENCE [LARGE SCALE GENOMIC DNA]</scope>
    <source>
        <strain evidence="12">cv. 9930</strain>
    </source>
</reference>
<dbReference type="KEGG" id="csv:101205000"/>
<dbReference type="InterPro" id="IPR018506">
    <property type="entry name" value="Cyt_B5_heme-BS"/>
</dbReference>
<feature type="compositionally biased region" description="Low complexity" evidence="9">
    <location>
        <begin position="95"/>
        <end position="110"/>
    </location>
</feature>
<name>A0A0A0L720_CUCSA</name>
<dbReference type="SMART" id="SM01117">
    <property type="entry name" value="Cyt-b5"/>
    <property type="match status" value="1"/>
</dbReference>
<dbReference type="Gramene" id="KGN56392">
    <property type="protein sequence ID" value="KGN56392"/>
    <property type="gene ID" value="Csa_3G119260"/>
</dbReference>
<dbReference type="OMA" id="IPAERKH"/>
<sequence length="145" mass="15947">MASDPKLFVFDEVAKHNHQADCWLIISGKVYDVTPFLEDHPGGDEVLLLATEKDATEDFETVSHSLDATEEMEKYYIGNIDMSTIPKPADHRPPASKSESAATEAATEKTSSAQSSGSLIKVLQVLIPLLIIGVAFYLQYYGKKQ</sequence>
<dbReference type="SUPFAM" id="SSF55856">
    <property type="entry name" value="Cytochrome b5-like heme/steroid binding domain"/>
    <property type="match status" value="1"/>
</dbReference>
<keyword evidence="8" id="KW-1133">Transmembrane helix</keyword>
<evidence type="ECO:0000259" key="10">
    <source>
        <dbReference type="PROSITE" id="PS50255"/>
    </source>
</evidence>
<evidence type="ECO:0000256" key="4">
    <source>
        <dbReference type="ARBA" id="ARBA00022723"/>
    </source>
</evidence>
<dbReference type="PRINTS" id="PR00363">
    <property type="entry name" value="CYTOCHROMEB5"/>
</dbReference>